<keyword evidence="13" id="KW-1185">Reference proteome</keyword>
<proteinExistence type="inferred from homology"/>
<keyword evidence="6" id="KW-0862">Zinc</keyword>
<dbReference type="InterPro" id="IPR024811">
    <property type="entry name" value="ASX/ASX-like"/>
</dbReference>
<dbReference type="GO" id="GO:0045944">
    <property type="term" value="P:positive regulation of transcription by RNA polymerase II"/>
    <property type="evidence" value="ECO:0007669"/>
    <property type="project" value="TreeGrafter"/>
</dbReference>
<name>A0AAN8PYT4_PATCE</name>
<sequence length="935" mass="99789">MQENTPDNSSATPALNTQRNIRQSPRVKKPKIISSFTKDGTLTSVSSGQTKTNGHTEKASGSGNKVNNHASNGPSQSGSTRLQGSPPKTLQEKLAATPGFSMKPRRRGNKRKSFNAQLAETKEGAIDLTPDSFLVNINLKSIIDSNTFARLPPQYQQNLIANLPECDKLDDDENNLRMSSTALNNEFFAKACQEWRERLSDAEFTPENQQRLKQEQEKELMKLDPWKAKHFEPVWGQRSMVDVPKATGPSPLPKLTLPVPQVKPKPNRSSMLVSQMLRKRDVSRTVAAKLQASTSSSACLNTNNSSISLSMPVTSGLLTMTTSQTSTSHTDKTVTSAPQIKTEVKVESSSDSGSPVPVKKQKVVIPGQPVQAQAKTLAQIRAQTQAARLQKSGGSVIQSQLAAGLQTSQAKVLNTATVSASFRLGGQTRTLAQYKAQTPAVKSIVNVIPVPQTNVSQQTVMRSLLTDPNSPHNKAGGQTRTLAQIKARTKQAQMKAAQCVKPVPPPAKLSPESFVPKSPDIPQASVSVTPTKPQTIIISPAKGRPPSHSAVISEQQKLANLQRSHEICKAEFEKSRIKQESPTSNMSKLVTAGTTTSTSVPPATTEAISPVKTIPKVVATTPTKDPTKQKILIVTSNTNSLSQANTNTVYLVNAPVSSISSVGVGANQFVDSNATTRRIITIPAPRTDVITSTNSQGIGQIITSEAVRAILANTPPRASSAPPNHVNRPSDVITIVRPASVDTTNTNNNPTSNNQPTSNQEEISLNLNPEQLNFLSKAGTVIPVGRNGSQMKVITRPSVTVVEPNQSQSVVQGTFSVKGTPTTMESSVLANGNKILTETQVANLLARPVLSSSSNIQNVQMLTSGQNITNVILQGGTTLPITVTSNTIADGGTLLNQSSCACSLKAMVMCQKCGAFCHDDCIGPSKLCVTCLITT</sequence>
<dbReference type="PANTHER" id="PTHR13578:SF20">
    <property type="entry name" value="POLYCOMB PROTEIN ASX"/>
    <property type="match status" value="1"/>
</dbReference>
<feature type="compositionally biased region" description="Polar residues" evidence="10">
    <location>
        <begin position="34"/>
        <end position="88"/>
    </location>
</feature>
<comment type="caution">
    <text evidence="12">The sequence shown here is derived from an EMBL/GenBank/DDBJ whole genome shotgun (WGS) entry which is preliminary data.</text>
</comment>
<comment type="subcellular location">
    <subcellularLocation>
        <location evidence="1">Nucleus</location>
    </subcellularLocation>
</comment>
<dbReference type="EMBL" id="JAZGQO010000008">
    <property type="protein sequence ID" value="KAK6179655.1"/>
    <property type="molecule type" value="Genomic_DNA"/>
</dbReference>
<evidence type="ECO:0000256" key="9">
    <source>
        <dbReference type="ARBA" id="ARBA00023242"/>
    </source>
</evidence>
<organism evidence="12 13">
    <name type="scientific">Patella caerulea</name>
    <name type="common">Rayed Mediterranean limpet</name>
    <dbReference type="NCBI Taxonomy" id="87958"/>
    <lineage>
        <taxon>Eukaryota</taxon>
        <taxon>Metazoa</taxon>
        <taxon>Spiralia</taxon>
        <taxon>Lophotrochozoa</taxon>
        <taxon>Mollusca</taxon>
        <taxon>Gastropoda</taxon>
        <taxon>Patellogastropoda</taxon>
        <taxon>Patelloidea</taxon>
        <taxon>Patellidae</taxon>
        <taxon>Patella</taxon>
    </lineage>
</organism>
<keyword evidence="4" id="KW-0479">Metal-binding</keyword>
<evidence type="ECO:0000256" key="7">
    <source>
        <dbReference type="ARBA" id="ARBA00023015"/>
    </source>
</evidence>
<evidence type="ECO:0000313" key="12">
    <source>
        <dbReference type="EMBL" id="KAK6179655.1"/>
    </source>
</evidence>
<evidence type="ECO:0000256" key="4">
    <source>
        <dbReference type="ARBA" id="ARBA00022723"/>
    </source>
</evidence>
<dbReference type="GO" id="GO:0003682">
    <property type="term" value="F:chromatin binding"/>
    <property type="evidence" value="ECO:0007669"/>
    <property type="project" value="TreeGrafter"/>
</dbReference>
<evidence type="ECO:0000313" key="13">
    <source>
        <dbReference type="Proteomes" id="UP001347796"/>
    </source>
</evidence>
<dbReference type="InterPro" id="IPR026905">
    <property type="entry name" value="ASX-like_PHD"/>
</dbReference>
<dbReference type="Pfam" id="PF13919">
    <property type="entry name" value="ASXH"/>
    <property type="match status" value="1"/>
</dbReference>
<keyword evidence="3" id="KW-0678">Repressor</keyword>
<accession>A0AAN8PYT4</accession>
<evidence type="ECO:0000259" key="11">
    <source>
        <dbReference type="PROSITE" id="PS51916"/>
    </source>
</evidence>
<dbReference type="PROSITE" id="PS51916">
    <property type="entry name" value="DEUBAD"/>
    <property type="match status" value="1"/>
</dbReference>
<feature type="compositionally biased region" description="Low complexity" evidence="10">
    <location>
        <begin position="743"/>
        <end position="760"/>
    </location>
</feature>
<dbReference type="Proteomes" id="UP001347796">
    <property type="component" value="Unassembled WGS sequence"/>
</dbReference>
<feature type="region of interest" description="Disordered" evidence="10">
    <location>
        <begin position="1"/>
        <end position="88"/>
    </location>
</feature>
<keyword evidence="7" id="KW-0805">Transcription regulation</keyword>
<dbReference type="InterPro" id="IPR028020">
    <property type="entry name" value="ASX_DEUBAD_dom"/>
</dbReference>
<evidence type="ECO:0000256" key="2">
    <source>
        <dbReference type="ARBA" id="ARBA00006391"/>
    </source>
</evidence>
<reference evidence="12 13" key="1">
    <citation type="submission" date="2024-01" db="EMBL/GenBank/DDBJ databases">
        <title>The genome of the rayed Mediterranean limpet Patella caerulea (Linnaeus, 1758).</title>
        <authorList>
            <person name="Anh-Thu Weber A."/>
            <person name="Halstead-Nussloch G."/>
        </authorList>
    </citation>
    <scope>NUCLEOTIDE SEQUENCE [LARGE SCALE GENOMIC DNA]</scope>
    <source>
        <strain evidence="12">AATW-2023a</strain>
        <tissue evidence="12">Whole specimen</tissue>
    </source>
</reference>
<dbReference type="AlphaFoldDB" id="A0AAN8PYT4"/>
<dbReference type="PANTHER" id="PTHR13578">
    <property type="entry name" value="ADDITIONAL SEX COMBS LIKE PROTEIN ASXL"/>
    <property type="match status" value="1"/>
</dbReference>
<evidence type="ECO:0000256" key="1">
    <source>
        <dbReference type="ARBA" id="ARBA00004123"/>
    </source>
</evidence>
<comment type="similarity">
    <text evidence="2">Belongs to the Asx family.</text>
</comment>
<evidence type="ECO:0000256" key="8">
    <source>
        <dbReference type="ARBA" id="ARBA00023163"/>
    </source>
</evidence>
<protein>
    <recommendedName>
        <fullName evidence="11">DEUBAD domain-containing protein</fullName>
    </recommendedName>
</protein>
<dbReference type="GO" id="GO:0003677">
    <property type="term" value="F:DNA binding"/>
    <property type="evidence" value="ECO:0007669"/>
    <property type="project" value="InterPro"/>
</dbReference>
<evidence type="ECO:0000256" key="10">
    <source>
        <dbReference type="SAM" id="MobiDB-lite"/>
    </source>
</evidence>
<feature type="compositionally biased region" description="Polar residues" evidence="10">
    <location>
        <begin position="1"/>
        <end position="23"/>
    </location>
</feature>
<evidence type="ECO:0000256" key="6">
    <source>
        <dbReference type="ARBA" id="ARBA00022833"/>
    </source>
</evidence>
<feature type="domain" description="DEUBAD" evidence="11">
    <location>
        <begin position="130"/>
        <end position="240"/>
    </location>
</feature>
<dbReference type="GO" id="GO:0035517">
    <property type="term" value="C:PR-DUB complex"/>
    <property type="evidence" value="ECO:0007669"/>
    <property type="project" value="TreeGrafter"/>
</dbReference>
<gene>
    <name evidence="12" type="ORF">SNE40_011965</name>
</gene>
<dbReference type="Pfam" id="PF13922">
    <property type="entry name" value="PHD_3"/>
    <property type="match status" value="1"/>
</dbReference>
<evidence type="ECO:0000256" key="3">
    <source>
        <dbReference type="ARBA" id="ARBA00022491"/>
    </source>
</evidence>
<dbReference type="GO" id="GO:0009887">
    <property type="term" value="P:animal organ morphogenesis"/>
    <property type="evidence" value="ECO:0007669"/>
    <property type="project" value="TreeGrafter"/>
</dbReference>
<evidence type="ECO:0000256" key="5">
    <source>
        <dbReference type="ARBA" id="ARBA00022771"/>
    </source>
</evidence>
<keyword evidence="5" id="KW-0863">Zinc-finger</keyword>
<dbReference type="InterPro" id="IPR044867">
    <property type="entry name" value="DEUBAD_dom"/>
</dbReference>
<keyword evidence="8" id="KW-0804">Transcription</keyword>
<dbReference type="GO" id="GO:0008270">
    <property type="term" value="F:zinc ion binding"/>
    <property type="evidence" value="ECO:0007669"/>
    <property type="project" value="UniProtKB-KW"/>
</dbReference>
<keyword evidence="9" id="KW-0539">Nucleus</keyword>
<feature type="region of interest" description="Disordered" evidence="10">
    <location>
        <begin position="739"/>
        <end position="760"/>
    </location>
</feature>